<evidence type="ECO:0000256" key="1">
    <source>
        <dbReference type="SAM" id="Phobius"/>
    </source>
</evidence>
<dbReference type="GO" id="GO:0016020">
    <property type="term" value="C:membrane"/>
    <property type="evidence" value="ECO:0007669"/>
    <property type="project" value="TreeGrafter"/>
</dbReference>
<dbReference type="EMBL" id="MNVN01000003">
    <property type="protein sequence ID" value="OIO31231.1"/>
    <property type="molecule type" value="Genomic_DNA"/>
</dbReference>
<dbReference type="InterPro" id="IPR002656">
    <property type="entry name" value="Acyl_transf_3_dom"/>
</dbReference>
<feature type="transmembrane region" description="Helical" evidence="1">
    <location>
        <begin position="73"/>
        <end position="91"/>
    </location>
</feature>
<evidence type="ECO:0000259" key="2">
    <source>
        <dbReference type="Pfam" id="PF01757"/>
    </source>
</evidence>
<evidence type="ECO:0000313" key="4">
    <source>
        <dbReference type="Proteomes" id="UP000181992"/>
    </source>
</evidence>
<gene>
    <name evidence="3" type="ORF">AUJ77_00270</name>
</gene>
<protein>
    <recommendedName>
        <fullName evidence="2">Acyltransferase 3 domain-containing protein</fullName>
    </recommendedName>
</protein>
<feature type="transmembrane region" description="Helical" evidence="1">
    <location>
        <begin position="125"/>
        <end position="147"/>
    </location>
</feature>
<feature type="transmembrane region" description="Helical" evidence="1">
    <location>
        <begin position="154"/>
        <end position="175"/>
    </location>
</feature>
<feature type="transmembrane region" description="Helical" evidence="1">
    <location>
        <begin position="243"/>
        <end position="261"/>
    </location>
</feature>
<feature type="domain" description="Acyltransferase 3" evidence="2">
    <location>
        <begin position="8"/>
        <end position="322"/>
    </location>
</feature>
<evidence type="ECO:0000313" key="3">
    <source>
        <dbReference type="EMBL" id="OIO31231.1"/>
    </source>
</evidence>
<keyword evidence="1" id="KW-0812">Transmembrane</keyword>
<dbReference type="AlphaFoldDB" id="A0A1J4VAC8"/>
<dbReference type="PANTHER" id="PTHR23028:SF53">
    <property type="entry name" value="ACYL_TRANSF_3 DOMAIN-CONTAINING PROTEIN"/>
    <property type="match status" value="1"/>
</dbReference>
<feature type="transmembrane region" description="Helical" evidence="1">
    <location>
        <begin position="212"/>
        <end position="231"/>
    </location>
</feature>
<accession>A0A1J4VAC8</accession>
<keyword evidence="1" id="KW-0472">Membrane</keyword>
<dbReference type="STRING" id="1805281.AUJ77_00270"/>
<comment type="caution">
    <text evidence="3">The sequence shown here is derived from an EMBL/GenBank/DDBJ whole genome shotgun (WGS) entry which is preliminary data.</text>
</comment>
<dbReference type="Pfam" id="PF01757">
    <property type="entry name" value="Acyl_transf_3"/>
    <property type="match status" value="1"/>
</dbReference>
<feature type="transmembrane region" description="Helical" evidence="1">
    <location>
        <begin position="7"/>
        <end position="28"/>
    </location>
</feature>
<feature type="transmembrane region" description="Helical" evidence="1">
    <location>
        <begin position="270"/>
        <end position="287"/>
    </location>
</feature>
<keyword evidence="1" id="KW-1133">Transmembrane helix</keyword>
<organism evidence="3 4">
    <name type="scientific">Candidatus Nomurabacteria bacterium CG1_02_43_90</name>
    <dbReference type="NCBI Taxonomy" id="1805281"/>
    <lineage>
        <taxon>Bacteria</taxon>
        <taxon>Candidatus Nomuraibacteriota</taxon>
    </lineage>
</organism>
<dbReference type="GO" id="GO:0016747">
    <property type="term" value="F:acyltransferase activity, transferring groups other than amino-acyl groups"/>
    <property type="evidence" value="ECO:0007669"/>
    <property type="project" value="InterPro"/>
</dbReference>
<dbReference type="Proteomes" id="UP000181992">
    <property type="component" value="Unassembled WGS sequence"/>
</dbReference>
<feature type="transmembrane region" description="Helical" evidence="1">
    <location>
        <begin position="34"/>
        <end position="53"/>
    </location>
</feature>
<name>A0A1J4VAC8_9BACT</name>
<feature type="transmembrane region" description="Helical" evidence="1">
    <location>
        <begin position="307"/>
        <end position="326"/>
    </location>
</feature>
<reference evidence="3 4" key="1">
    <citation type="journal article" date="2016" name="Environ. Microbiol.">
        <title>Genomic resolution of a cold subsurface aquifer community provides metabolic insights for novel microbes adapted to high CO concentrations.</title>
        <authorList>
            <person name="Probst A.J."/>
            <person name="Castelle C.J."/>
            <person name="Singh A."/>
            <person name="Brown C.T."/>
            <person name="Anantharaman K."/>
            <person name="Sharon I."/>
            <person name="Hug L.A."/>
            <person name="Burstein D."/>
            <person name="Emerson J.B."/>
            <person name="Thomas B.C."/>
            <person name="Banfield J.F."/>
        </authorList>
    </citation>
    <scope>NUCLEOTIDE SEQUENCE [LARGE SCALE GENOMIC DNA]</scope>
    <source>
        <strain evidence="3">CG1_02_43_90</strain>
    </source>
</reference>
<proteinExistence type="predicted"/>
<feature type="transmembrane region" description="Helical" evidence="1">
    <location>
        <begin position="181"/>
        <end position="200"/>
    </location>
</feature>
<dbReference type="InterPro" id="IPR050879">
    <property type="entry name" value="Acyltransferase_3"/>
</dbReference>
<dbReference type="GO" id="GO:0000271">
    <property type="term" value="P:polysaccharide biosynthetic process"/>
    <property type="evidence" value="ECO:0007669"/>
    <property type="project" value="TreeGrafter"/>
</dbReference>
<dbReference type="PANTHER" id="PTHR23028">
    <property type="entry name" value="ACETYLTRANSFERASE"/>
    <property type="match status" value="1"/>
</dbReference>
<sequence length="347" mass="40441">MKTHYSLLDILRFFAAFWVMSFHYFLWWSPDLAWYRYGNLGVPIFFIISGFVISQSISRTSIKKFALKRWIRLFPLFWMICTATYIFTLLIPNGNPVLFQEYLISMTMLGEKLSNAFGYLRLVDAAYWSLVVELIFYVAIGLFVYFFSWKNIRTFTLGWLVVSTVAFLLTIDNNFIAKTLLVRHASYFLFGITLSIIVSTDYSSLKQKCYDYGFLFIVAVYSTYISARALPPYLSPNPIDTNFVMWLHPLFFITTIILVYLSPKIHSPRWLVISAVIGGITYPLYLIHQTVGNTLIKYFESYGSLELRGGIMMIVAIMLSYIAYFYDKKLRMILSLKLLPKESENNH</sequence>